<dbReference type="InterPro" id="IPR050273">
    <property type="entry name" value="GppA/Ppx_hydrolase"/>
</dbReference>
<keyword evidence="5" id="KW-1185">Reference proteome</keyword>
<dbReference type="Pfam" id="PF21447">
    <property type="entry name" value="Ppx-GppA_III"/>
    <property type="match status" value="1"/>
</dbReference>
<sequence length="508" mass="58281">MKITTFAAIYIGSYEVSLKIFELSAKKPIREIDHVRARVELGKDSYQKGYIGYELMEELGNVLAEYKKIMEGYRVDDYTAYAGGVFRDTKNELFVLDQLYIRTGIHIQVLSNSEHRFIGYKSVAFRQEFDEMTRQGAAVVDVGGGSLQITLFSNGKVITTQHMVLGTMRLREKIAAIGNSVAHYETQLEELVNKDLEVFKSLYMKDNKIKYIIFMGDYIMEMISKTDKRADRTVASDKFVKTMRKLYKKNLEQIASELNISNENDALLLPYLVLYTRITEELNPEEIWAPGANVSDGMAYEYAEKKQILKPVHDFEEDILSAARKLSKRYESFSPHINALTKMAVLIFDAMKKVHGMENRERLLLQVAAILHDCGKYVSLARGPECAYNIIMESEIIGLTHLEREIIARTVLYNTYPLDDYEELADVLDQKSYMTVAKLSAILRVSNAMDRSHKQKFKNVKASIRGKQLIITIETADDIILEKGLFDTKAEFFEKVFGMQPVIREKRI</sequence>
<dbReference type="Gene3D" id="1.10.3210.10">
    <property type="entry name" value="Hypothetical protein af1432"/>
    <property type="match status" value="1"/>
</dbReference>
<dbReference type="InterPro" id="IPR048950">
    <property type="entry name" value="Ppx_GppA_C"/>
</dbReference>
<reference evidence="4" key="1">
    <citation type="submission" date="2020-08" db="EMBL/GenBank/DDBJ databases">
        <title>Genome public.</title>
        <authorList>
            <person name="Liu C."/>
            <person name="Sun Q."/>
        </authorList>
    </citation>
    <scope>NUCLEOTIDE SEQUENCE</scope>
    <source>
        <strain evidence="4">BX1005</strain>
    </source>
</reference>
<dbReference type="PANTHER" id="PTHR30005:SF0">
    <property type="entry name" value="RETROGRADE REGULATION PROTEIN 2"/>
    <property type="match status" value="1"/>
</dbReference>
<dbReference type="CDD" id="cd00077">
    <property type="entry name" value="HDc"/>
    <property type="match status" value="1"/>
</dbReference>
<dbReference type="SUPFAM" id="SSF109604">
    <property type="entry name" value="HD-domain/PDEase-like"/>
    <property type="match status" value="1"/>
</dbReference>
<accession>A0A923RSE9</accession>
<comment type="caution">
    <text evidence="4">The sequence shown here is derived from an EMBL/GenBank/DDBJ whole genome shotgun (WGS) entry which is preliminary data.</text>
</comment>
<dbReference type="Proteomes" id="UP000606720">
    <property type="component" value="Unassembled WGS sequence"/>
</dbReference>
<evidence type="ECO:0000313" key="4">
    <source>
        <dbReference type="EMBL" id="MBC5713601.1"/>
    </source>
</evidence>
<evidence type="ECO:0000259" key="3">
    <source>
        <dbReference type="Pfam" id="PF21447"/>
    </source>
</evidence>
<dbReference type="InterPro" id="IPR043129">
    <property type="entry name" value="ATPase_NBD"/>
</dbReference>
<dbReference type="SUPFAM" id="SSF53067">
    <property type="entry name" value="Actin-like ATPase domain"/>
    <property type="match status" value="2"/>
</dbReference>
<dbReference type="EMBL" id="JACOPH010000003">
    <property type="protein sequence ID" value="MBC5713601.1"/>
    <property type="molecule type" value="Genomic_DNA"/>
</dbReference>
<dbReference type="Pfam" id="PF02541">
    <property type="entry name" value="Ppx-GppA"/>
    <property type="match status" value="1"/>
</dbReference>
<evidence type="ECO:0000259" key="2">
    <source>
        <dbReference type="Pfam" id="PF02541"/>
    </source>
</evidence>
<proteinExistence type="inferred from homology"/>
<comment type="similarity">
    <text evidence="1">Belongs to the GppA/Ppx family.</text>
</comment>
<dbReference type="PANTHER" id="PTHR30005">
    <property type="entry name" value="EXOPOLYPHOSPHATASE"/>
    <property type="match status" value="1"/>
</dbReference>
<feature type="domain" description="Ppx/GppA phosphatase N-terminal" evidence="2">
    <location>
        <begin position="30"/>
        <end position="304"/>
    </location>
</feature>
<dbReference type="InterPro" id="IPR003607">
    <property type="entry name" value="HD/PDEase_dom"/>
</dbReference>
<dbReference type="RefSeq" id="WP_186866509.1">
    <property type="nucleotide sequence ID" value="NZ_JACOPH010000003.1"/>
</dbReference>
<protein>
    <submittedName>
        <fullName evidence="4">HD domain-containing protein</fullName>
    </submittedName>
</protein>
<evidence type="ECO:0000313" key="5">
    <source>
        <dbReference type="Proteomes" id="UP000606720"/>
    </source>
</evidence>
<name>A0A923RSE9_9FIRM</name>
<evidence type="ECO:0000256" key="1">
    <source>
        <dbReference type="ARBA" id="ARBA00007125"/>
    </source>
</evidence>
<dbReference type="InterPro" id="IPR003695">
    <property type="entry name" value="Ppx_GppA_N"/>
</dbReference>
<organism evidence="4 5">
    <name type="scientific">Roseburia zhanii</name>
    <dbReference type="NCBI Taxonomy" id="2763064"/>
    <lineage>
        <taxon>Bacteria</taxon>
        <taxon>Bacillati</taxon>
        <taxon>Bacillota</taxon>
        <taxon>Clostridia</taxon>
        <taxon>Lachnospirales</taxon>
        <taxon>Lachnospiraceae</taxon>
        <taxon>Roseburia</taxon>
    </lineage>
</organism>
<dbReference type="Gene3D" id="3.30.420.150">
    <property type="entry name" value="Exopolyphosphatase. Domain 2"/>
    <property type="match status" value="1"/>
</dbReference>
<gene>
    <name evidence="4" type="ORF">H8S17_05135</name>
</gene>
<dbReference type="GO" id="GO:0016462">
    <property type="term" value="F:pyrophosphatase activity"/>
    <property type="evidence" value="ECO:0007669"/>
    <property type="project" value="TreeGrafter"/>
</dbReference>
<dbReference type="Gene3D" id="3.30.420.40">
    <property type="match status" value="1"/>
</dbReference>
<feature type="domain" description="Ppx/GppA phosphatase C-terminal" evidence="3">
    <location>
        <begin position="323"/>
        <end position="483"/>
    </location>
</feature>
<dbReference type="AlphaFoldDB" id="A0A923RSE9"/>